<gene>
    <name evidence="2" type="ORF">H9862_04200</name>
</gene>
<proteinExistence type="predicted"/>
<evidence type="ECO:0000313" key="2">
    <source>
        <dbReference type="EMBL" id="HIX19788.1"/>
    </source>
</evidence>
<feature type="region of interest" description="Disordered" evidence="1">
    <location>
        <begin position="1"/>
        <end position="26"/>
    </location>
</feature>
<evidence type="ECO:0000313" key="3">
    <source>
        <dbReference type="Proteomes" id="UP000823964"/>
    </source>
</evidence>
<protein>
    <submittedName>
        <fullName evidence="2">DUF721 domain-containing protein</fullName>
    </submittedName>
</protein>
<dbReference type="InterPro" id="IPR007922">
    <property type="entry name" value="DciA-like"/>
</dbReference>
<evidence type="ECO:0000256" key="1">
    <source>
        <dbReference type="SAM" id="MobiDB-lite"/>
    </source>
</evidence>
<dbReference type="Proteomes" id="UP000823964">
    <property type="component" value="Unassembled WGS sequence"/>
</dbReference>
<sequence>MPPRRRKADASRVEADARAPLPPAPPAARRFRMVRFEDGSERAVRCESLKRRFNGRALSDFYGVPPRLSLRANMRSVDSVLGELLSGMNLKVAELAPELLEEAWLRAAGPVLGPQAELVSVVKGVATLRTMHPLVHREILTLRQVLVQALNRELGEGSVRSIRVRFG</sequence>
<accession>A0A9D1VAU9</accession>
<reference evidence="2" key="1">
    <citation type="journal article" date="2021" name="PeerJ">
        <title>Extensive microbial diversity within the chicken gut microbiome revealed by metagenomics and culture.</title>
        <authorList>
            <person name="Gilroy R."/>
            <person name="Ravi A."/>
            <person name="Getino M."/>
            <person name="Pursley I."/>
            <person name="Horton D.L."/>
            <person name="Alikhan N.F."/>
            <person name="Baker D."/>
            <person name="Gharbi K."/>
            <person name="Hall N."/>
            <person name="Watson M."/>
            <person name="Adriaenssens E.M."/>
            <person name="Foster-Nyarko E."/>
            <person name="Jarju S."/>
            <person name="Secka A."/>
            <person name="Antonio M."/>
            <person name="Oren A."/>
            <person name="Chaudhuri R.R."/>
            <person name="La Ragione R."/>
            <person name="Hildebrand F."/>
            <person name="Pallen M.J."/>
        </authorList>
    </citation>
    <scope>NUCLEOTIDE SEQUENCE</scope>
    <source>
        <strain evidence="2">14975</strain>
    </source>
</reference>
<feature type="compositionally biased region" description="Basic and acidic residues" evidence="1">
    <location>
        <begin position="8"/>
        <end position="17"/>
    </location>
</feature>
<organism evidence="2 3">
    <name type="scientific">Candidatus Akkermansia intestinigallinarum</name>
    <dbReference type="NCBI Taxonomy" id="2838431"/>
    <lineage>
        <taxon>Bacteria</taxon>
        <taxon>Pseudomonadati</taxon>
        <taxon>Verrucomicrobiota</taxon>
        <taxon>Verrucomicrobiia</taxon>
        <taxon>Verrucomicrobiales</taxon>
        <taxon>Akkermansiaceae</taxon>
        <taxon>Akkermansia</taxon>
    </lineage>
</organism>
<reference evidence="2" key="2">
    <citation type="submission" date="2021-04" db="EMBL/GenBank/DDBJ databases">
        <authorList>
            <person name="Gilroy R."/>
        </authorList>
    </citation>
    <scope>NUCLEOTIDE SEQUENCE</scope>
    <source>
        <strain evidence="2">14975</strain>
    </source>
</reference>
<comment type="caution">
    <text evidence="2">The sequence shown here is derived from an EMBL/GenBank/DDBJ whole genome shotgun (WGS) entry which is preliminary data.</text>
</comment>
<dbReference type="EMBL" id="DXFQ01000069">
    <property type="protein sequence ID" value="HIX19788.1"/>
    <property type="molecule type" value="Genomic_DNA"/>
</dbReference>
<dbReference type="Pfam" id="PF05258">
    <property type="entry name" value="DciA"/>
    <property type="match status" value="1"/>
</dbReference>
<name>A0A9D1VAU9_9BACT</name>
<dbReference type="AlphaFoldDB" id="A0A9D1VAU9"/>